<keyword evidence="2" id="KW-1185">Reference proteome</keyword>
<protein>
    <recommendedName>
        <fullName evidence="3">Ribosomal-protein-alanine N-acetyltransferase</fullName>
    </recommendedName>
</protein>
<dbReference type="RefSeq" id="WP_243115410.1">
    <property type="nucleotide sequence ID" value="NZ_RJVG01000019.1"/>
</dbReference>
<name>A0A3N1X7G3_9FIRM</name>
<dbReference type="AlphaFoldDB" id="A0A3N1X7G3"/>
<comment type="caution">
    <text evidence="1">The sequence shown here is derived from an EMBL/GenBank/DDBJ whole genome shotgun (WGS) entry which is preliminary data.</text>
</comment>
<organism evidence="1 2">
    <name type="scientific">Mobilisporobacter senegalensis</name>
    <dbReference type="NCBI Taxonomy" id="1329262"/>
    <lineage>
        <taxon>Bacteria</taxon>
        <taxon>Bacillati</taxon>
        <taxon>Bacillota</taxon>
        <taxon>Clostridia</taxon>
        <taxon>Lachnospirales</taxon>
        <taxon>Lachnospiraceae</taxon>
        <taxon>Mobilisporobacter</taxon>
    </lineage>
</organism>
<evidence type="ECO:0008006" key="3">
    <source>
        <dbReference type="Google" id="ProtNLM"/>
    </source>
</evidence>
<dbReference type="EMBL" id="RJVG01000019">
    <property type="protein sequence ID" value="ROR21898.1"/>
    <property type="molecule type" value="Genomic_DNA"/>
</dbReference>
<evidence type="ECO:0000313" key="2">
    <source>
        <dbReference type="Proteomes" id="UP000273083"/>
    </source>
</evidence>
<evidence type="ECO:0000313" key="1">
    <source>
        <dbReference type="EMBL" id="ROR21898.1"/>
    </source>
</evidence>
<gene>
    <name evidence="1" type="ORF">EDD66_1197</name>
</gene>
<proteinExistence type="predicted"/>
<sequence length="82" mass="9544">MMEQEKLNSIPEACHCNVCGKQLEIENGIFKEDVFEAAKEWGYFSNKDLEVHHFRICESCYDKMIKTFSIPVKVVNKNEVLS</sequence>
<dbReference type="Proteomes" id="UP000273083">
    <property type="component" value="Unassembled WGS sequence"/>
</dbReference>
<accession>A0A3N1X7G3</accession>
<reference evidence="1 2" key="1">
    <citation type="submission" date="2018-11" db="EMBL/GenBank/DDBJ databases">
        <title>Genomic Encyclopedia of Type Strains, Phase IV (KMG-IV): sequencing the most valuable type-strain genomes for metagenomic binning, comparative biology and taxonomic classification.</title>
        <authorList>
            <person name="Goeker M."/>
        </authorList>
    </citation>
    <scope>NUCLEOTIDE SEQUENCE [LARGE SCALE GENOMIC DNA]</scope>
    <source>
        <strain evidence="1 2">DSM 26537</strain>
    </source>
</reference>